<name>A0A7C4JIN6_9CREN</name>
<dbReference type="PANTHER" id="PTHR23091">
    <property type="entry name" value="N-TERMINAL ACETYLTRANSFERASE"/>
    <property type="match status" value="1"/>
</dbReference>
<dbReference type="PROSITE" id="PS51186">
    <property type="entry name" value="GNAT"/>
    <property type="match status" value="1"/>
</dbReference>
<evidence type="ECO:0000256" key="1">
    <source>
        <dbReference type="ARBA" id="ARBA00022679"/>
    </source>
</evidence>
<dbReference type="EMBL" id="DTCK01000041">
    <property type="protein sequence ID" value="HGQ36468.1"/>
    <property type="molecule type" value="Genomic_DNA"/>
</dbReference>
<organism evidence="5">
    <name type="scientific">Ignisphaera aggregans</name>
    <dbReference type="NCBI Taxonomy" id="334771"/>
    <lineage>
        <taxon>Archaea</taxon>
        <taxon>Thermoproteota</taxon>
        <taxon>Thermoprotei</taxon>
        <taxon>Desulfurococcales</taxon>
        <taxon>Desulfurococcaceae</taxon>
        <taxon>Ignisphaera</taxon>
    </lineage>
</organism>
<sequence length="146" mass="17095">MNIRQADIENLNEIYELEVMCFKDPYPKNLLFMLLTLYPELFLVVELNNKIVGYVSGVVRRDGLGHIVSICVHPAYRREGLGSKLMEIIENIFKEKFNICRYRLEVRTSNITAINLYQKLGYRITSIIPKYYTDGEDAYIMVKENC</sequence>
<dbReference type="Pfam" id="PF00583">
    <property type="entry name" value="Acetyltransf_1"/>
    <property type="match status" value="1"/>
</dbReference>
<dbReference type="EMBL" id="DTBD01000009">
    <property type="protein sequence ID" value="HGQ63896.1"/>
    <property type="molecule type" value="Genomic_DNA"/>
</dbReference>
<dbReference type="AlphaFoldDB" id="A0A7C4JIN6"/>
<evidence type="ECO:0000256" key="2">
    <source>
        <dbReference type="ARBA" id="ARBA00023315"/>
    </source>
</evidence>
<reference evidence="5" key="1">
    <citation type="journal article" date="2020" name="mSystems">
        <title>Genome- and Community-Level Interaction Insights into Carbon Utilization and Element Cycling Functions of Hydrothermarchaeota in Hydrothermal Sediment.</title>
        <authorList>
            <person name="Zhou Z."/>
            <person name="Liu Y."/>
            <person name="Xu W."/>
            <person name="Pan J."/>
            <person name="Luo Z.H."/>
            <person name="Li M."/>
        </authorList>
    </citation>
    <scope>NUCLEOTIDE SEQUENCE [LARGE SCALE GENOMIC DNA]</scope>
    <source>
        <strain evidence="5">SpSt-637</strain>
        <strain evidence="4">SpSt-667</strain>
    </source>
</reference>
<dbReference type="InterPro" id="IPR000182">
    <property type="entry name" value="GNAT_dom"/>
</dbReference>
<dbReference type="Gene3D" id="3.40.630.30">
    <property type="match status" value="1"/>
</dbReference>
<keyword evidence="2" id="KW-0012">Acyltransferase</keyword>
<accession>A0A7C4JIN6</accession>
<proteinExistence type="predicted"/>
<gene>
    <name evidence="5" type="primary">rimI</name>
    <name evidence="5" type="ORF">ENU08_01455</name>
    <name evidence="4" type="ORF">ENU41_07335</name>
</gene>
<comment type="caution">
    <text evidence="5">The sequence shown here is derived from an EMBL/GenBank/DDBJ whole genome shotgun (WGS) entry which is preliminary data.</text>
</comment>
<dbReference type="InterPro" id="IPR045047">
    <property type="entry name" value="Ard1-like"/>
</dbReference>
<dbReference type="InterPro" id="IPR016181">
    <property type="entry name" value="Acyl_CoA_acyltransferase"/>
</dbReference>
<evidence type="ECO:0000313" key="5">
    <source>
        <dbReference type="EMBL" id="HGQ63896.1"/>
    </source>
</evidence>
<feature type="domain" description="N-acetyltransferase" evidence="3">
    <location>
        <begin position="1"/>
        <end position="146"/>
    </location>
</feature>
<evidence type="ECO:0000313" key="4">
    <source>
        <dbReference type="EMBL" id="HGQ36468.1"/>
    </source>
</evidence>
<dbReference type="InterPro" id="IPR006464">
    <property type="entry name" value="AcTrfase_RimI/Ard1"/>
</dbReference>
<dbReference type="PANTHER" id="PTHR23091:SF4">
    <property type="entry name" value="N-TERMINAL AMINO-ACID N(ALPHA)-ACETYLTRANSFERASE NATA"/>
    <property type="match status" value="1"/>
</dbReference>
<keyword evidence="1 5" id="KW-0808">Transferase</keyword>
<dbReference type="NCBIfam" id="TIGR01575">
    <property type="entry name" value="rimI"/>
    <property type="match status" value="1"/>
</dbReference>
<dbReference type="CDD" id="cd04301">
    <property type="entry name" value="NAT_SF"/>
    <property type="match status" value="1"/>
</dbReference>
<dbReference type="SUPFAM" id="SSF55729">
    <property type="entry name" value="Acyl-CoA N-acyltransferases (Nat)"/>
    <property type="match status" value="1"/>
</dbReference>
<evidence type="ECO:0000259" key="3">
    <source>
        <dbReference type="PROSITE" id="PS51186"/>
    </source>
</evidence>
<protein>
    <submittedName>
        <fullName evidence="5">Ribosomal-protein-alanine N-acetyltransferase</fullName>
    </submittedName>
</protein>
<dbReference type="GO" id="GO:0031415">
    <property type="term" value="C:NatA complex"/>
    <property type="evidence" value="ECO:0007669"/>
    <property type="project" value="InterPro"/>
</dbReference>
<dbReference type="GO" id="GO:0004596">
    <property type="term" value="F:protein-N-terminal amino-acid acetyltransferase activity"/>
    <property type="evidence" value="ECO:0007669"/>
    <property type="project" value="InterPro"/>
</dbReference>